<name>A0A8H5NX47_9HYPO</name>
<proteinExistence type="predicted"/>
<reference evidence="1 2" key="1">
    <citation type="submission" date="2020-05" db="EMBL/GenBank/DDBJ databases">
        <title>Identification and distribution of gene clusters putatively required for synthesis of sphingolipid metabolism inhibitors in phylogenetically diverse species of the filamentous fungus Fusarium.</title>
        <authorList>
            <person name="Kim H.-S."/>
            <person name="Busman M."/>
            <person name="Brown D.W."/>
            <person name="Divon H."/>
            <person name="Uhlig S."/>
            <person name="Proctor R.H."/>
        </authorList>
    </citation>
    <scope>NUCLEOTIDE SEQUENCE [LARGE SCALE GENOMIC DNA]</scope>
    <source>
        <strain evidence="1 2">NRRL 25211</strain>
    </source>
</reference>
<dbReference type="AlphaFoldDB" id="A0A8H5NX47"/>
<dbReference type="EMBL" id="JAAOAR010000539">
    <property type="protein sequence ID" value="KAF5578890.1"/>
    <property type="molecule type" value="Genomic_DNA"/>
</dbReference>
<evidence type="ECO:0000313" key="1">
    <source>
        <dbReference type="EMBL" id="KAF5578890.1"/>
    </source>
</evidence>
<evidence type="ECO:0000313" key="2">
    <source>
        <dbReference type="Proteomes" id="UP000544095"/>
    </source>
</evidence>
<accession>A0A8H5NX47</accession>
<comment type="caution">
    <text evidence="1">The sequence shown here is derived from an EMBL/GenBank/DDBJ whole genome shotgun (WGS) entry which is preliminary data.</text>
</comment>
<dbReference type="Proteomes" id="UP000544095">
    <property type="component" value="Unassembled WGS sequence"/>
</dbReference>
<sequence length="371" mass="41794">MSVFHEIPRPAVEKSLDSWWKADQGLSPTALANALPTCQAGANVLTSIMLDLKAQLELHTNIDLETAEDASDLITIVSYLYFGPLFGILSTLGGKLGTGMYDQNFYDYEKAMSNLLEAVYAAQAALRIVRPALFGQQLQTMENILWSGSDQMVKITPTNPIVLLLRIVTAREKWDSLEHLCKEYRRLNIAKSRGLHPGLPKTIFVCRGTSPNDDPVYGISASADHWTHFEELNQFVWKLRNSRLNAIAKAVDGGEGDVRRIKVWSRNIPQRRKGEGKNKPTVASLVQNSRVYFSHLHDVATPLTCPSFQPKARCIRCQVLFRYEVPQNVKEKEKDVPDDIYTGFSCAEIHAHFFCRALENRRHAKCITHGI</sequence>
<organism evidence="1 2">
    <name type="scientific">Fusarium pseudoanthophilum</name>
    <dbReference type="NCBI Taxonomy" id="48495"/>
    <lineage>
        <taxon>Eukaryota</taxon>
        <taxon>Fungi</taxon>
        <taxon>Dikarya</taxon>
        <taxon>Ascomycota</taxon>
        <taxon>Pezizomycotina</taxon>
        <taxon>Sordariomycetes</taxon>
        <taxon>Hypocreomycetidae</taxon>
        <taxon>Hypocreales</taxon>
        <taxon>Nectriaceae</taxon>
        <taxon>Fusarium</taxon>
        <taxon>Fusarium fujikuroi species complex</taxon>
    </lineage>
</organism>
<keyword evidence="2" id="KW-1185">Reference proteome</keyword>
<protein>
    <submittedName>
        <fullName evidence="1">Uncharacterized protein</fullName>
    </submittedName>
</protein>
<gene>
    <name evidence="1" type="ORF">FPANT_9816</name>
</gene>